<dbReference type="InterPro" id="IPR051522">
    <property type="entry name" value="ISC_assembly_LYR"/>
</dbReference>
<organism evidence="3 4">
    <name type="scientific">Crepidotus variabilis</name>
    <dbReference type="NCBI Taxonomy" id="179855"/>
    <lineage>
        <taxon>Eukaryota</taxon>
        <taxon>Fungi</taxon>
        <taxon>Dikarya</taxon>
        <taxon>Basidiomycota</taxon>
        <taxon>Agaricomycotina</taxon>
        <taxon>Agaricomycetes</taxon>
        <taxon>Agaricomycetidae</taxon>
        <taxon>Agaricales</taxon>
        <taxon>Agaricineae</taxon>
        <taxon>Crepidotaceae</taxon>
        <taxon>Crepidotus</taxon>
    </lineage>
</organism>
<keyword evidence="4" id="KW-1185">Reference proteome</keyword>
<dbReference type="PANTHER" id="PTHR13166">
    <property type="entry name" value="PROTEIN C6ORF149"/>
    <property type="match status" value="1"/>
</dbReference>
<comment type="similarity">
    <text evidence="1">Belongs to the complex I LYR family.</text>
</comment>
<dbReference type="AlphaFoldDB" id="A0A9P6EK78"/>
<accession>A0A9P6EK78</accession>
<dbReference type="InterPro" id="IPR008011">
    <property type="entry name" value="Complex1_LYR_dom"/>
</dbReference>
<feature type="domain" description="Complex 1 LYR protein" evidence="2">
    <location>
        <begin position="11"/>
        <end position="63"/>
    </location>
</feature>
<proteinExistence type="inferred from homology"/>
<name>A0A9P6EK78_9AGAR</name>
<dbReference type="GO" id="GO:0016226">
    <property type="term" value="P:iron-sulfur cluster assembly"/>
    <property type="evidence" value="ECO:0007669"/>
    <property type="project" value="InterPro"/>
</dbReference>
<dbReference type="OrthoDB" id="275715at2759"/>
<dbReference type="PANTHER" id="PTHR13166:SF7">
    <property type="entry name" value="LYR MOTIF-CONTAINING PROTEIN 4"/>
    <property type="match status" value="1"/>
</dbReference>
<evidence type="ECO:0000259" key="2">
    <source>
        <dbReference type="Pfam" id="PF05347"/>
    </source>
</evidence>
<dbReference type="EMBL" id="MU157839">
    <property type="protein sequence ID" value="KAF9530631.1"/>
    <property type="molecule type" value="Genomic_DNA"/>
</dbReference>
<dbReference type="GO" id="GO:1990221">
    <property type="term" value="C:L-cysteine desulfurase complex"/>
    <property type="evidence" value="ECO:0007669"/>
    <property type="project" value="TreeGrafter"/>
</dbReference>
<evidence type="ECO:0000313" key="3">
    <source>
        <dbReference type="EMBL" id="KAF9530631.1"/>
    </source>
</evidence>
<comment type="caution">
    <text evidence="3">The sequence shown here is derived from an EMBL/GenBank/DDBJ whole genome shotgun (WGS) entry which is preliminary data.</text>
</comment>
<evidence type="ECO:0000256" key="1">
    <source>
        <dbReference type="ARBA" id="ARBA00009508"/>
    </source>
</evidence>
<sequence length="103" mass="11712">MAAVAPTKQAITGLYNSMLKTSQSFSSYNFREYFLRRTKDTFKAIEAERDPAKLSTMYSQAVKDHVVLRRSAVVNQLYGGWKVAVEVEEKEAQQEVTKDRGDT</sequence>
<dbReference type="Proteomes" id="UP000807306">
    <property type="component" value="Unassembled WGS sequence"/>
</dbReference>
<dbReference type="CDD" id="cd20264">
    <property type="entry name" value="Complex1_LYR_LYRM4"/>
    <property type="match status" value="1"/>
</dbReference>
<dbReference type="Pfam" id="PF05347">
    <property type="entry name" value="Complex1_LYR"/>
    <property type="match status" value="1"/>
</dbReference>
<protein>
    <recommendedName>
        <fullName evidence="2">Complex 1 LYR protein domain-containing protein</fullName>
    </recommendedName>
</protein>
<dbReference type="GO" id="GO:0005739">
    <property type="term" value="C:mitochondrion"/>
    <property type="evidence" value="ECO:0007669"/>
    <property type="project" value="TreeGrafter"/>
</dbReference>
<evidence type="ECO:0000313" key="4">
    <source>
        <dbReference type="Proteomes" id="UP000807306"/>
    </source>
</evidence>
<reference evidence="3" key="1">
    <citation type="submission" date="2020-11" db="EMBL/GenBank/DDBJ databases">
        <authorList>
            <consortium name="DOE Joint Genome Institute"/>
            <person name="Ahrendt S."/>
            <person name="Riley R."/>
            <person name="Andreopoulos W."/>
            <person name="Labutti K."/>
            <person name="Pangilinan J."/>
            <person name="Ruiz-Duenas F.J."/>
            <person name="Barrasa J.M."/>
            <person name="Sanchez-Garcia M."/>
            <person name="Camarero S."/>
            <person name="Miyauchi S."/>
            <person name="Serrano A."/>
            <person name="Linde D."/>
            <person name="Babiker R."/>
            <person name="Drula E."/>
            <person name="Ayuso-Fernandez I."/>
            <person name="Pacheco R."/>
            <person name="Padilla G."/>
            <person name="Ferreira P."/>
            <person name="Barriuso J."/>
            <person name="Kellner H."/>
            <person name="Castanera R."/>
            <person name="Alfaro M."/>
            <person name="Ramirez L."/>
            <person name="Pisabarro A.G."/>
            <person name="Kuo A."/>
            <person name="Tritt A."/>
            <person name="Lipzen A."/>
            <person name="He G."/>
            <person name="Yan M."/>
            <person name="Ng V."/>
            <person name="Cullen D."/>
            <person name="Martin F."/>
            <person name="Rosso M.-N."/>
            <person name="Henrissat B."/>
            <person name="Hibbett D."/>
            <person name="Martinez A.T."/>
            <person name="Grigoriev I.V."/>
        </authorList>
    </citation>
    <scope>NUCLEOTIDE SEQUENCE</scope>
    <source>
        <strain evidence="3">CBS 506.95</strain>
    </source>
</reference>
<gene>
    <name evidence="3" type="ORF">CPB83DRAFT_762884</name>
</gene>
<dbReference type="InterPro" id="IPR045297">
    <property type="entry name" value="Complex1_LYR_LYRM4"/>
</dbReference>